<evidence type="ECO:0000313" key="8">
    <source>
        <dbReference type="EMBL" id="QNE35931.1"/>
    </source>
</evidence>
<accession>A0A7G6YBR6</accession>
<dbReference type="GO" id="GO:0005507">
    <property type="term" value="F:copper ion binding"/>
    <property type="evidence" value="ECO:0007669"/>
    <property type="project" value="InterPro"/>
</dbReference>
<keyword evidence="6" id="KW-0812">Transmembrane</keyword>
<proteinExistence type="predicted"/>
<keyword evidence="2" id="KW-0479">Metal-binding</keyword>
<evidence type="ECO:0000259" key="7">
    <source>
        <dbReference type="Pfam" id="PF04234"/>
    </source>
</evidence>
<dbReference type="GO" id="GO:0006825">
    <property type="term" value="P:copper ion transport"/>
    <property type="evidence" value="ECO:0007669"/>
    <property type="project" value="InterPro"/>
</dbReference>
<organism evidence="8 9">
    <name type="scientific">Leifsonia shinshuensis</name>
    <dbReference type="NCBI Taxonomy" id="150026"/>
    <lineage>
        <taxon>Bacteria</taxon>
        <taxon>Bacillati</taxon>
        <taxon>Actinomycetota</taxon>
        <taxon>Actinomycetes</taxon>
        <taxon>Micrococcales</taxon>
        <taxon>Microbacteriaceae</taxon>
        <taxon>Leifsonia</taxon>
    </lineage>
</organism>
<dbReference type="PANTHER" id="PTHR34820">
    <property type="entry name" value="INNER MEMBRANE PROTEIN YEBZ"/>
    <property type="match status" value="1"/>
</dbReference>
<dbReference type="GO" id="GO:0046688">
    <property type="term" value="P:response to copper ion"/>
    <property type="evidence" value="ECO:0007669"/>
    <property type="project" value="InterPro"/>
</dbReference>
<sequence>MTAPSSSADPSRSLWRILALLAVVALAFVANCLTAPPAEAHDALAESNPAQGQTVTEKLDQIVLTFNEAPLSGLQGGIVIQAVGPTGREATTGELRIQDRTLSRTVLMTEQGDYTVSWRTVSADGHPIDGSYTFSYAGPIPASPTATSTPTPSAAPTTSAVASPTSTPTAANTSSGAPIAFVVVIIIVVLLLAGGGLWLATELNRRRTTKP</sequence>
<dbReference type="InterPro" id="IPR032694">
    <property type="entry name" value="CopC/D"/>
</dbReference>
<dbReference type="PANTHER" id="PTHR34820:SF4">
    <property type="entry name" value="INNER MEMBRANE PROTEIN YEBZ"/>
    <property type="match status" value="1"/>
</dbReference>
<dbReference type="GO" id="GO:0005886">
    <property type="term" value="C:plasma membrane"/>
    <property type="evidence" value="ECO:0007669"/>
    <property type="project" value="TreeGrafter"/>
</dbReference>
<dbReference type="EMBL" id="CP043641">
    <property type="protein sequence ID" value="QNE35931.1"/>
    <property type="molecule type" value="Genomic_DNA"/>
</dbReference>
<evidence type="ECO:0000256" key="5">
    <source>
        <dbReference type="SAM" id="MobiDB-lite"/>
    </source>
</evidence>
<dbReference type="Proteomes" id="UP000515511">
    <property type="component" value="Chromosome"/>
</dbReference>
<dbReference type="InterPro" id="IPR007348">
    <property type="entry name" value="CopC_dom"/>
</dbReference>
<feature type="region of interest" description="Disordered" evidence="5">
    <location>
        <begin position="143"/>
        <end position="173"/>
    </location>
</feature>
<evidence type="ECO:0000256" key="4">
    <source>
        <dbReference type="ARBA" id="ARBA00023008"/>
    </source>
</evidence>
<comment type="subcellular location">
    <subcellularLocation>
        <location evidence="1">Cell envelope</location>
    </subcellularLocation>
</comment>
<feature type="domain" description="CopC" evidence="7">
    <location>
        <begin position="41"/>
        <end position="135"/>
    </location>
</feature>
<dbReference type="InterPro" id="IPR014756">
    <property type="entry name" value="Ig_E-set"/>
</dbReference>
<dbReference type="GO" id="GO:0042597">
    <property type="term" value="C:periplasmic space"/>
    <property type="evidence" value="ECO:0007669"/>
    <property type="project" value="InterPro"/>
</dbReference>
<protein>
    <recommendedName>
        <fullName evidence="7">CopC domain-containing protein</fullName>
    </recommendedName>
</protein>
<keyword evidence="6" id="KW-0472">Membrane</keyword>
<dbReference type="InterPro" id="IPR014755">
    <property type="entry name" value="Cu-Rt/internalin_Ig-like"/>
</dbReference>
<feature type="transmembrane region" description="Helical" evidence="6">
    <location>
        <begin position="179"/>
        <end position="200"/>
    </location>
</feature>
<keyword evidence="6" id="KW-1133">Transmembrane helix</keyword>
<evidence type="ECO:0000256" key="3">
    <source>
        <dbReference type="ARBA" id="ARBA00022729"/>
    </source>
</evidence>
<name>A0A7G6YBR6_9MICO</name>
<dbReference type="GO" id="GO:0030313">
    <property type="term" value="C:cell envelope"/>
    <property type="evidence" value="ECO:0007669"/>
    <property type="project" value="UniProtKB-SubCell"/>
</dbReference>
<keyword evidence="3" id="KW-0732">Signal</keyword>
<evidence type="ECO:0000256" key="6">
    <source>
        <dbReference type="SAM" id="Phobius"/>
    </source>
</evidence>
<evidence type="ECO:0000256" key="2">
    <source>
        <dbReference type="ARBA" id="ARBA00022723"/>
    </source>
</evidence>
<evidence type="ECO:0000256" key="1">
    <source>
        <dbReference type="ARBA" id="ARBA00004196"/>
    </source>
</evidence>
<dbReference type="AlphaFoldDB" id="A0A7G6YBR6"/>
<dbReference type="Pfam" id="PF04234">
    <property type="entry name" value="CopC"/>
    <property type="match status" value="1"/>
</dbReference>
<dbReference type="SUPFAM" id="SSF81296">
    <property type="entry name" value="E set domains"/>
    <property type="match status" value="1"/>
</dbReference>
<evidence type="ECO:0000313" key="9">
    <source>
        <dbReference type="Proteomes" id="UP000515511"/>
    </source>
</evidence>
<gene>
    <name evidence="8" type="ORF">F1C12_12875</name>
</gene>
<keyword evidence="4" id="KW-0186">Copper</keyword>
<reference evidence="9" key="1">
    <citation type="submission" date="2019-09" db="EMBL/GenBank/DDBJ databases">
        <title>Antimicrobial potential of Antarctic Bacteria.</title>
        <authorList>
            <person name="Benaud N."/>
            <person name="Edwards R.J."/>
            <person name="Ferrari B.C."/>
        </authorList>
    </citation>
    <scope>NUCLEOTIDE SEQUENCE [LARGE SCALE GENOMIC DNA]</scope>
    <source>
        <strain evidence="9">INR9</strain>
    </source>
</reference>
<dbReference type="Gene3D" id="2.60.40.1220">
    <property type="match status" value="1"/>
</dbReference>
<dbReference type="KEGG" id="lse:F1C12_12875"/>